<dbReference type="InterPro" id="IPR043502">
    <property type="entry name" value="DNA/RNA_pol_sf"/>
</dbReference>
<feature type="domain" description="Reverse transcriptase Ty1/copia-type" evidence="1">
    <location>
        <begin position="11"/>
        <end position="116"/>
    </location>
</feature>
<evidence type="ECO:0000259" key="1">
    <source>
        <dbReference type="Pfam" id="PF07727"/>
    </source>
</evidence>
<sequence>MHQELTALEENKTWEVVDLPSDKRAIGSKWVYKVKLKPDGSVDRYKARLVAKGYNQIEGIDYVERFSPVAKAVTVCIFLALASGYSWAIHQVDINNAFLHGYLDEDIYMIPPEGSNESLISPVKDYLHKLFTIKDMGPAKYFLGLEIARSSAGTSVTQQKYIRDLIVDAGPEHAKSAITPLPLGLKLTSCGGPVLVILSLVAG</sequence>
<reference evidence="2" key="2">
    <citation type="journal article" date="2024" name="Plant">
        <title>Genomic evolution and insights into agronomic trait innovations of Sesamum species.</title>
        <authorList>
            <person name="Miao H."/>
            <person name="Wang L."/>
            <person name="Qu L."/>
            <person name="Liu H."/>
            <person name="Sun Y."/>
            <person name="Le M."/>
            <person name="Wang Q."/>
            <person name="Wei S."/>
            <person name="Zheng Y."/>
            <person name="Lin W."/>
            <person name="Duan Y."/>
            <person name="Cao H."/>
            <person name="Xiong S."/>
            <person name="Wang X."/>
            <person name="Wei L."/>
            <person name="Li C."/>
            <person name="Ma Q."/>
            <person name="Ju M."/>
            <person name="Zhao R."/>
            <person name="Li G."/>
            <person name="Mu C."/>
            <person name="Tian Q."/>
            <person name="Mei H."/>
            <person name="Zhang T."/>
            <person name="Gao T."/>
            <person name="Zhang H."/>
        </authorList>
    </citation>
    <scope>NUCLEOTIDE SEQUENCE</scope>
    <source>
        <strain evidence="2">KEN8</strain>
    </source>
</reference>
<reference evidence="2" key="1">
    <citation type="submission" date="2020-06" db="EMBL/GenBank/DDBJ databases">
        <authorList>
            <person name="Li T."/>
            <person name="Hu X."/>
            <person name="Zhang T."/>
            <person name="Song X."/>
            <person name="Zhang H."/>
            <person name="Dai N."/>
            <person name="Sheng W."/>
            <person name="Hou X."/>
            <person name="Wei L."/>
        </authorList>
    </citation>
    <scope>NUCLEOTIDE SEQUENCE</scope>
    <source>
        <strain evidence="2">KEN8</strain>
        <tissue evidence="2">Leaf</tissue>
    </source>
</reference>
<dbReference type="AlphaFoldDB" id="A0AAW2Q3J7"/>
<evidence type="ECO:0000313" key="2">
    <source>
        <dbReference type="EMBL" id="KAL0362338.1"/>
    </source>
</evidence>
<organism evidence="2">
    <name type="scientific">Sesamum calycinum</name>
    <dbReference type="NCBI Taxonomy" id="2727403"/>
    <lineage>
        <taxon>Eukaryota</taxon>
        <taxon>Viridiplantae</taxon>
        <taxon>Streptophyta</taxon>
        <taxon>Embryophyta</taxon>
        <taxon>Tracheophyta</taxon>
        <taxon>Spermatophyta</taxon>
        <taxon>Magnoliopsida</taxon>
        <taxon>eudicotyledons</taxon>
        <taxon>Gunneridae</taxon>
        <taxon>Pentapetalae</taxon>
        <taxon>asterids</taxon>
        <taxon>lamiids</taxon>
        <taxon>Lamiales</taxon>
        <taxon>Pedaliaceae</taxon>
        <taxon>Sesamum</taxon>
    </lineage>
</organism>
<dbReference type="EMBL" id="JACGWM010000007">
    <property type="protein sequence ID" value="KAL0362338.1"/>
    <property type="molecule type" value="Genomic_DNA"/>
</dbReference>
<dbReference type="Pfam" id="PF07727">
    <property type="entry name" value="RVT_2"/>
    <property type="match status" value="1"/>
</dbReference>
<gene>
    <name evidence="2" type="ORF">Scaly_1189000</name>
</gene>
<comment type="caution">
    <text evidence="2">The sequence shown here is derived from an EMBL/GenBank/DDBJ whole genome shotgun (WGS) entry which is preliminary data.</text>
</comment>
<dbReference type="SUPFAM" id="SSF56672">
    <property type="entry name" value="DNA/RNA polymerases"/>
    <property type="match status" value="1"/>
</dbReference>
<accession>A0AAW2Q3J7</accession>
<dbReference type="InterPro" id="IPR013103">
    <property type="entry name" value="RVT_2"/>
</dbReference>
<proteinExistence type="predicted"/>
<name>A0AAW2Q3J7_9LAMI</name>
<protein>
    <submittedName>
        <fullName evidence="2">Retrovirus-related Pol polyprotein from transposon RE1</fullName>
    </submittedName>
</protein>